<keyword evidence="2" id="KW-0963">Cytoplasm</keyword>
<dbReference type="Gene3D" id="3.40.50.300">
    <property type="entry name" value="P-loop containing nucleotide triphosphate hydrolases"/>
    <property type="match status" value="2"/>
</dbReference>
<evidence type="ECO:0000256" key="5">
    <source>
        <dbReference type="SAM" id="MobiDB-lite"/>
    </source>
</evidence>
<feature type="domain" description="Dynamin-type G" evidence="7">
    <location>
        <begin position="34"/>
        <end position="298"/>
    </location>
</feature>
<comment type="subcellular location">
    <subcellularLocation>
        <location evidence="1">Cytoplasm</location>
    </subcellularLocation>
</comment>
<gene>
    <name evidence="8" type="ORF">H4Q32_029481</name>
</gene>
<dbReference type="InterPro" id="IPR045063">
    <property type="entry name" value="Dynamin_N"/>
</dbReference>
<dbReference type="Pfam" id="PF02212">
    <property type="entry name" value="GED"/>
    <property type="match status" value="2"/>
</dbReference>
<dbReference type="PROSITE" id="PS51718">
    <property type="entry name" value="G_DYNAMIN_2"/>
    <property type="match status" value="1"/>
</dbReference>
<organism evidence="8 9">
    <name type="scientific">Labeo rohita</name>
    <name type="common">Indian major carp</name>
    <name type="synonym">Cyprinus rohita</name>
    <dbReference type="NCBI Taxonomy" id="84645"/>
    <lineage>
        <taxon>Eukaryota</taxon>
        <taxon>Metazoa</taxon>
        <taxon>Chordata</taxon>
        <taxon>Craniata</taxon>
        <taxon>Vertebrata</taxon>
        <taxon>Euteleostomi</taxon>
        <taxon>Actinopterygii</taxon>
        <taxon>Neopterygii</taxon>
        <taxon>Teleostei</taxon>
        <taxon>Ostariophysi</taxon>
        <taxon>Cypriniformes</taxon>
        <taxon>Cyprinidae</taxon>
        <taxon>Labeoninae</taxon>
        <taxon>Labeonini</taxon>
        <taxon>Labeo</taxon>
    </lineage>
</organism>
<dbReference type="SMART" id="SM00053">
    <property type="entry name" value="DYNc"/>
    <property type="match status" value="1"/>
</dbReference>
<accession>A0ABQ8L223</accession>
<evidence type="ECO:0000256" key="1">
    <source>
        <dbReference type="ARBA" id="ARBA00004496"/>
    </source>
</evidence>
<dbReference type="InterPro" id="IPR027417">
    <property type="entry name" value="P-loop_NTPase"/>
</dbReference>
<evidence type="ECO:0000256" key="3">
    <source>
        <dbReference type="ARBA" id="ARBA00022741"/>
    </source>
</evidence>
<dbReference type="InterPro" id="IPR030381">
    <property type="entry name" value="G_DYNAMIN_dom"/>
</dbReference>
<reference evidence="8 9" key="1">
    <citation type="submission" date="2022-01" db="EMBL/GenBank/DDBJ databases">
        <title>A high-quality chromosome-level genome assembly of rohu carp, Labeo rohita.</title>
        <authorList>
            <person name="Arick M.A. II"/>
            <person name="Hsu C.-Y."/>
            <person name="Magbanua Z."/>
            <person name="Pechanova O."/>
            <person name="Grover C."/>
            <person name="Miller E."/>
            <person name="Thrash A."/>
            <person name="Ezzel L."/>
            <person name="Alam S."/>
            <person name="Benzie J."/>
            <person name="Hamilton M."/>
            <person name="Karsi A."/>
            <person name="Lawrence M.L."/>
            <person name="Peterson D.G."/>
        </authorList>
    </citation>
    <scope>NUCLEOTIDE SEQUENCE [LARGE SCALE GENOMIC DNA]</scope>
    <source>
        <strain evidence="9">BAU-BD-2019</strain>
        <tissue evidence="8">Blood</tissue>
    </source>
</reference>
<dbReference type="PRINTS" id="PR00195">
    <property type="entry name" value="DYNAMIN"/>
</dbReference>
<name>A0ABQ8L223_LABRO</name>
<dbReference type="PROSITE" id="PS51388">
    <property type="entry name" value="GED"/>
    <property type="match status" value="2"/>
</dbReference>
<comment type="caution">
    <text evidence="8">The sequence shown here is derived from an EMBL/GenBank/DDBJ whole genome shotgun (WGS) entry which is preliminary data.</text>
</comment>
<dbReference type="PANTHER" id="PTHR11566">
    <property type="entry name" value="DYNAMIN"/>
    <property type="match status" value="1"/>
</dbReference>
<dbReference type="CDD" id="cd08771">
    <property type="entry name" value="DLP_1"/>
    <property type="match status" value="1"/>
</dbReference>
<dbReference type="SUPFAM" id="SSF52540">
    <property type="entry name" value="P-loop containing nucleoside triphosphate hydrolases"/>
    <property type="match status" value="1"/>
</dbReference>
<evidence type="ECO:0000259" key="6">
    <source>
        <dbReference type="PROSITE" id="PS51388"/>
    </source>
</evidence>
<protein>
    <submittedName>
        <fullName evidence="8">Interferon-induced GTP-binding protein MxA</fullName>
    </submittedName>
</protein>
<evidence type="ECO:0000313" key="8">
    <source>
        <dbReference type="EMBL" id="KAI2644191.1"/>
    </source>
</evidence>
<dbReference type="InterPro" id="IPR000375">
    <property type="entry name" value="Dynamin_stalk"/>
</dbReference>
<keyword evidence="3" id="KW-0547">Nucleotide-binding</keyword>
<dbReference type="InterPro" id="IPR001401">
    <property type="entry name" value="Dynamin_GTPase"/>
</dbReference>
<dbReference type="InterPro" id="IPR003130">
    <property type="entry name" value="GED"/>
</dbReference>
<dbReference type="InterPro" id="IPR022812">
    <property type="entry name" value="Dynamin"/>
</dbReference>
<sequence>MEKMSYTFSQQYEEKIRPCIDTIDSLRSLGVEKDLALPAIAVIGDQSSGKSSVLEALSGVACPLELKMIRTKDEEKWHGKISYMGKEAEDIHDPAEVEKKIREAQDEMAGVGVGISDELISLQITSANVPDLTLIDLPGIARVAVKGQPENIGDQIKRLIRKFVTKQETINLVVVPCNVDIATTEALKMAQEEDPEGERTLGILTKPDLVDKGTEETVVDIVHNEVIHLSKGYMIVRCRGQKEIIDQVTLNEATETENAFFKDHPHFRKLYEEGFATIPKLAEKLTIELVHHIQKSLPRLEEQIETKLAETMKELEAYGNGPPSDPAERLSFLIDSFVENLQNGIASWIVQEIPSKGRLRRKLKAMRPSIGGRELPGFINYKTFEGLVREQIKLLEDPALKTLKTISDMVRRKFVQLAQCSFVGFPNLLKIAKPSSRIKNPWQNQCSKDPIQDGAHCLHQDGTYSQSLQHAKDKLEEEEERKPKFHFGSVDNGTDSSATLRGMRLHLESYYMIASKRLADQIPMVMRYLLLQEAALELQRNMLQLLQNKDNVDDLLKEDFDIGQKRESLLSRQKRLMKARGLLGTEGTVVDIVHNEVIHLTKGYMIVRCRGQKEIIDQVTLNEATATENAFFKDHPHFSKLYEESSYYYSQKSLPRLEEQIEAKLAETQKELEAYGNGPPTDPGERLSFLIDKVTAFIRDTLNLTIGEEIKCAPETLIFPELRQEFAKWNSFLDHSGDTFKRKIEKELDIYETKYRGRELPGFINYKTFEGLVRNQINLLEDPALKTLKTVSVKMAHTARACNMQRIRITNLNEDEETNKRCNSLTVGIITDSHATLREMRLHLESYYKIASKRLADQIPMVIRYLLLQEAALELQRNMLQHYRGLPMEKIRPCIDTIDNLRSLGVKRTWRCLPSPSLETKAQERVLFSRRCQEWRYPGVVSTGKLNKKLTTMKPSIGEDFPGFINYKTFKGFVRDQIKLLKEPTLKTLKAVSGLTKIEAIKQDKESLAESMLRTQFKMELIVYSQDDTYSGSLQHVQNNPYENDETSNRFNSMSVGIDNHATLHEMRLHLEFNNMIANKRLDDQIPMVIRYLLLQEAALELQNFDIVQKRESLLSRQKRLIDAHSLLVTY</sequence>
<feature type="region of interest" description="Disordered" evidence="5">
    <location>
        <begin position="468"/>
        <end position="490"/>
    </location>
</feature>
<dbReference type="SMART" id="SM00302">
    <property type="entry name" value="GED"/>
    <property type="match status" value="3"/>
</dbReference>
<proteinExistence type="predicted"/>
<dbReference type="Pfam" id="PF01031">
    <property type="entry name" value="Dynamin_M"/>
    <property type="match status" value="3"/>
</dbReference>
<keyword evidence="9" id="KW-1185">Reference proteome</keyword>
<feature type="domain" description="GED" evidence="6">
    <location>
        <begin position="837"/>
        <end position="882"/>
    </location>
</feature>
<dbReference type="EMBL" id="JACTAM010002606">
    <property type="protein sequence ID" value="KAI2644191.1"/>
    <property type="molecule type" value="Genomic_DNA"/>
</dbReference>
<dbReference type="Pfam" id="PF00350">
    <property type="entry name" value="Dynamin_N"/>
    <property type="match status" value="1"/>
</dbReference>
<dbReference type="Proteomes" id="UP000830375">
    <property type="component" value="Unassembled WGS sequence"/>
</dbReference>
<evidence type="ECO:0000256" key="2">
    <source>
        <dbReference type="ARBA" id="ARBA00022490"/>
    </source>
</evidence>
<evidence type="ECO:0000313" key="9">
    <source>
        <dbReference type="Proteomes" id="UP000830375"/>
    </source>
</evidence>
<dbReference type="PANTHER" id="PTHR11566:SF225">
    <property type="entry name" value="INTERFERON-INDUCED GTP-BINDING PROTEIN MX-RELATED"/>
    <property type="match status" value="1"/>
</dbReference>
<evidence type="ECO:0000256" key="4">
    <source>
        <dbReference type="ARBA" id="ARBA00023134"/>
    </source>
</evidence>
<keyword evidence="4" id="KW-0342">GTP-binding</keyword>
<dbReference type="InterPro" id="IPR020850">
    <property type="entry name" value="GED_dom"/>
</dbReference>
<feature type="domain" description="GED" evidence="6">
    <location>
        <begin position="500"/>
        <end position="591"/>
    </location>
</feature>
<dbReference type="Gene3D" id="1.20.120.1240">
    <property type="entry name" value="Dynamin, middle domain"/>
    <property type="match status" value="4"/>
</dbReference>
<evidence type="ECO:0000259" key="7">
    <source>
        <dbReference type="PROSITE" id="PS51718"/>
    </source>
</evidence>